<evidence type="ECO:0000313" key="2">
    <source>
        <dbReference type="EMBL" id="RXH72533.1"/>
    </source>
</evidence>
<feature type="transmembrane region" description="Helical" evidence="1">
    <location>
        <begin position="74"/>
        <end position="94"/>
    </location>
</feature>
<name>A0A498HUH8_MALDO</name>
<keyword evidence="3" id="KW-1185">Reference proteome</keyword>
<comment type="caution">
    <text evidence="2">The sequence shown here is derived from an EMBL/GenBank/DDBJ whole genome shotgun (WGS) entry which is preliminary data.</text>
</comment>
<dbReference type="Proteomes" id="UP000290289">
    <property type="component" value="Chromosome 15"/>
</dbReference>
<gene>
    <name evidence="2" type="ORF">DVH24_012217</name>
</gene>
<evidence type="ECO:0000313" key="3">
    <source>
        <dbReference type="Proteomes" id="UP000290289"/>
    </source>
</evidence>
<evidence type="ECO:0000256" key="1">
    <source>
        <dbReference type="SAM" id="Phobius"/>
    </source>
</evidence>
<organism evidence="2 3">
    <name type="scientific">Malus domestica</name>
    <name type="common">Apple</name>
    <name type="synonym">Pyrus malus</name>
    <dbReference type="NCBI Taxonomy" id="3750"/>
    <lineage>
        <taxon>Eukaryota</taxon>
        <taxon>Viridiplantae</taxon>
        <taxon>Streptophyta</taxon>
        <taxon>Embryophyta</taxon>
        <taxon>Tracheophyta</taxon>
        <taxon>Spermatophyta</taxon>
        <taxon>Magnoliopsida</taxon>
        <taxon>eudicotyledons</taxon>
        <taxon>Gunneridae</taxon>
        <taxon>Pentapetalae</taxon>
        <taxon>rosids</taxon>
        <taxon>fabids</taxon>
        <taxon>Rosales</taxon>
        <taxon>Rosaceae</taxon>
        <taxon>Amygdaloideae</taxon>
        <taxon>Maleae</taxon>
        <taxon>Malus</taxon>
    </lineage>
</organism>
<keyword evidence="1" id="KW-0472">Membrane</keyword>
<dbReference type="AlphaFoldDB" id="A0A498HUH8"/>
<accession>A0A498HUH8</accession>
<proteinExistence type="predicted"/>
<protein>
    <submittedName>
        <fullName evidence="2">Uncharacterized protein</fullName>
    </submittedName>
</protein>
<dbReference type="EMBL" id="RDQH01000341">
    <property type="protein sequence ID" value="RXH72533.1"/>
    <property type="molecule type" value="Genomic_DNA"/>
</dbReference>
<feature type="transmembrane region" description="Helical" evidence="1">
    <location>
        <begin position="100"/>
        <end position="121"/>
    </location>
</feature>
<sequence length="196" mass="21643">MGLIVAEPAAGVPIVGRNRVGMCKYPLYPSDPTVAYGYRSYAFLVACSFHRIPVCILPLQRQISSIPCFSPKHFICYFLLITSATDLFIFYGLGLDCLPSSSHAILLLFSIVTVNANVVVIRTQGCHRISSGITVMANNFRAAGTTTTTCIEISAVALRPKLGFLAEELFYLSVRLYCGWLASCWLAMHETTFWKI</sequence>
<reference evidence="2 3" key="1">
    <citation type="submission" date="2018-10" db="EMBL/GenBank/DDBJ databases">
        <title>A high-quality apple genome assembly.</title>
        <authorList>
            <person name="Hu J."/>
        </authorList>
    </citation>
    <scope>NUCLEOTIDE SEQUENCE [LARGE SCALE GENOMIC DNA]</scope>
    <source>
        <strain evidence="3">cv. HFTH1</strain>
        <tissue evidence="2">Young leaf</tissue>
    </source>
</reference>
<keyword evidence="1" id="KW-0812">Transmembrane</keyword>
<keyword evidence="1" id="KW-1133">Transmembrane helix</keyword>